<accession>A0AAD8FTH2</accession>
<feature type="domain" description="Neuronal tyrosine-phosphorylated phosphoinositide-3-kinase adapter N-terminal" evidence="3">
    <location>
        <begin position="44"/>
        <end position="459"/>
    </location>
</feature>
<feature type="region of interest" description="Disordered" evidence="2">
    <location>
        <begin position="117"/>
        <end position="332"/>
    </location>
</feature>
<dbReference type="InterPro" id="IPR029353">
    <property type="entry name" value="NYAP_C"/>
</dbReference>
<gene>
    <name evidence="5" type="primary">Nyap1</name>
    <name evidence="5" type="ORF">AOXY_G30189</name>
</gene>
<comment type="caution">
    <text evidence="5">The sequence shown here is derived from an EMBL/GenBank/DDBJ whole genome shotgun (WGS) entry which is preliminary data.</text>
</comment>
<reference evidence="5" key="1">
    <citation type="submission" date="2022-02" db="EMBL/GenBank/DDBJ databases">
        <title>Atlantic sturgeon de novo genome assembly.</title>
        <authorList>
            <person name="Stock M."/>
            <person name="Klopp C."/>
            <person name="Guiguen Y."/>
            <person name="Cabau C."/>
            <person name="Parinello H."/>
            <person name="Santidrian Yebra-Pimentel E."/>
            <person name="Kuhl H."/>
            <person name="Dirks R.P."/>
            <person name="Guessner J."/>
            <person name="Wuertz S."/>
            <person name="Du K."/>
            <person name="Schartl M."/>
        </authorList>
    </citation>
    <scope>NUCLEOTIDE SEQUENCE</scope>
    <source>
        <strain evidence="5">STURGEONOMICS-FGT-2020</strain>
        <tissue evidence="5">Whole blood</tissue>
    </source>
</reference>
<dbReference type="AlphaFoldDB" id="A0AAD8FTH2"/>
<protein>
    <submittedName>
        <fullName evidence="5">Neuronal tyrosine-phosphorylated phosphoinositide-3-kinase adapter 1-like</fullName>
    </submittedName>
</protein>
<feature type="compositionally biased region" description="Pro residues" evidence="2">
    <location>
        <begin position="219"/>
        <end position="231"/>
    </location>
</feature>
<dbReference type="Pfam" id="PF15439">
    <property type="entry name" value="NYAP_N"/>
    <property type="match status" value="1"/>
</dbReference>
<organism evidence="5 6">
    <name type="scientific">Acipenser oxyrinchus oxyrinchus</name>
    <dbReference type="NCBI Taxonomy" id="40147"/>
    <lineage>
        <taxon>Eukaryota</taxon>
        <taxon>Metazoa</taxon>
        <taxon>Chordata</taxon>
        <taxon>Craniata</taxon>
        <taxon>Vertebrata</taxon>
        <taxon>Euteleostomi</taxon>
        <taxon>Actinopterygii</taxon>
        <taxon>Chondrostei</taxon>
        <taxon>Acipenseriformes</taxon>
        <taxon>Acipenseridae</taxon>
        <taxon>Acipenser</taxon>
    </lineage>
</organism>
<feature type="region of interest" description="Disordered" evidence="2">
    <location>
        <begin position="775"/>
        <end position="817"/>
    </location>
</feature>
<feature type="compositionally biased region" description="Basic residues" evidence="2">
    <location>
        <begin position="177"/>
        <end position="186"/>
    </location>
</feature>
<feature type="compositionally biased region" description="Basic and acidic residues" evidence="2">
    <location>
        <begin position="48"/>
        <end position="67"/>
    </location>
</feature>
<feature type="compositionally biased region" description="Basic and acidic residues" evidence="2">
    <location>
        <begin position="481"/>
        <end position="492"/>
    </location>
</feature>
<dbReference type="GO" id="GO:0043491">
    <property type="term" value="P:phosphatidylinositol 3-kinase/protein kinase B signal transduction"/>
    <property type="evidence" value="ECO:0007669"/>
    <property type="project" value="InterPro"/>
</dbReference>
<evidence type="ECO:0000313" key="5">
    <source>
        <dbReference type="EMBL" id="KAK1153286.1"/>
    </source>
</evidence>
<feature type="region of interest" description="Disordered" evidence="2">
    <location>
        <begin position="734"/>
        <end position="753"/>
    </location>
</feature>
<feature type="compositionally biased region" description="Polar residues" evidence="2">
    <location>
        <begin position="187"/>
        <end position="196"/>
    </location>
</feature>
<name>A0AAD8FTH2_ACIOX</name>
<feature type="compositionally biased region" description="Basic residues" evidence="2">
    <location>
        <begin position="134"/>
        <end position="143"/>
    </location>
</feature>
<dbReference type="EMBL" id="JAGXEW010000042">
    <property type="protein sequence ID" value="KAK1153286.1"/>
    <property type="molecule type" value="Genomic_DNA"/>
</dbReference>
<dbReference type="PANTHER" id="PTHR22633">
    <property type="entry name" value="NEURONAL TYROSINE-PHOSPHORYLATED PHOSPHOINOSITIDE-3-KINASE ADAPTER 2-RELATED"/>
    <property type="match status" value="1"/>
</dbReference>
<feature type="compositionally biased region" description="Pro residues" evidence="2">
    <location>
        <begin position="737"/>
        <end position="748"/>
    </location>
</feature>
<evidence type="ECO:0000259" key="3">
    <source>
        <dbReference type="Pfam" id="PF15439"/>
    </source>
</evidence>
<feature type="compositionally biased region" description="Basic and acidic residues" evidence="2">
    <location>
        <begin position="167"/>
        <end position="176"/>
    </location>
</feature>
<feature type="region of interest" description="Disordered" evidence="2">
    <location>
        <begin position="674"/>
        <end position="699"/>
    </location>
</feature>
<feature type="compositionally biased region" description="Polar residues" evidence="2">
    <location>
        <begin position="499"/>
        <end position="514"/>
    </location>
</feature>
<feature type="region of interest" description="Disordered" evidence="2">
    <location>
        <begin position="710"/>
        <end position="729"/>
    </location>
</feature>
<evidence type="ECO:0000313" key="6">
    <source>
        <dbReference type="Proteomes" id="UP001230051"/>
    </source>
</evidence>
<feature type="region of interest" description="Disordered" evidence="2">
    <location>
        <begin position="21"/>
        <end position="75"/>
    </location>
</feature>
<keyword evidence="1" id="KW-0597">Phosphoprotein</keyword>
<sequence>MSAGPAQDVAIERFLQDIEERGGRAHRGLSTGAERKRRGEMNLLYRKTRLDWRNREPDSTEHKKSSSKDVSSATVGKVRDLASFRRHFRMGFLTMPASQEHASLPCAGSLAPRSLSCHSVGSGGPEPPPSARRPPAKPKRHPSTRLSTASDPRCSEEAVGEKQPALKKSDSGEQHGRKAPPAKPKRSPNTQLTVSFDDTGHPNTHPGGGRTPHPRYTPTEPPQHPQTPTPAQPSQDEPVYIEMVGDVYREPQNPAGTPDSDSDQSEAIYEEMKYPLLEDASGIPKTRDCKNSANPSLVLPLLPSQNPAKGGKPKRDGTPNPAASPNPPCARTATPFSFSKNCEIPPPFPNLLQHRHPLLAFPQPAASSSGVNVAQKGLKLGTVSVQTGQSKLPVLQNINPPPCASQAEPGHAQRGGPAGGEGSKDLLLLPSGRARSNSTPLPPPPNPSGHHQKPEKELPSSHSMKLGQSMLPVPQQQPATGKDKVPKQEKTDSFPPRSGTPSSRHLFSYRSSTPLPDHCMVWTYPSAGLQRPPAYESLRGSSGPALPKSSSTFPAPLPHPKGSLGGVRQQPPSSLPVASGAGLGGDPKGVSSPVDEGQHWPLQRRMSSSRSHKDTDKPAEDARAWNGSGDAPKEEKGLGQSGIPVRSQAVEVGSVKGVPRSALPQPCQTFPACHRNGDFARLGRSASTSGVRHASTNVQRQCSLPREILGQFQQRPPLSQPPVSQQPSKQLLVLQCQPPPSGGAPQPQPHRDGKLLEVIERKRCLCKEIKAHRRPERSLCKQDSMPILPSWKRTPETRKSGPPPCRRQQAVLWDTAI</sequence>
<evidence type="ECO:0000259" key="4">
    <source>
        <dbReference type="Pfam" id="PF15452"/>
    </source>
</evidence>
<dbReference type="PANTHER" id="PTHR22633:SF2">
    <property type="entry name" value="NEURONAL TYROSINE-PHOSPHORYLATED PHOSPHOINOSITIDE-3-KINASE ADAPTER 1"/>
    <property type="match status" value="1"/>
</dbReference>
<dbReference type="Proteomes" id="UP001230051">
    <property type="component" value="Unassembled WGS sequence"/>
</dbReference>
<feature type="compositionally biased region" description="Polar residues" evidence="2">
    <location>
        <begin position="685"/>
        <end position="699"/>
    </location>
</feature>
<feature type="compositionally biased region" description="Basic and acidic residues" evidence="2">
    <location>
        <begin position="611"/>
        <end position="623"/>
    </location>
</feature>
<feature type="compositionally biased region" description="Low complexity" evidence="2">
    <location>
        <begin position="713"/>
        <end position="729"/>
    </location>
</feature>
<feature type="domain" description="Neuronal tyrosine-phosphorylated phosphoinositide-3-kinase adapter C-terminal" evidence="4">
    <location>
        <begin position="584"/>
        <end position="817"/>
    </location>
</feature>
<proteinExistence type="predicted"/>
<dbReference type="Pfam" id="PF15452">
    <property type="entry name" value="NYAP_C"/>
    <property type="match status" value="1"/>
</dbReference>
<dbReference type="InterPro" id="IPR026722">
    <property type="entry name" value="NYAP1/NYAP2"/>
</dbReference>
<evidence type="ECO:0000256" key="1">
    <source>
        <dbReference type="ARBA" id="ARBA00022553"/>
    </source>
</evidence>
<dbReference type="InterPro" id="IPR039482">
    <property type="entry name" value="NYAP_N"/>
</dbReference>
<keyword evidence="6" id="KW-1185">Reference proteome</keyword>
<feature type="region of interest" description="Disordered" evidence="2">
    <location>
        <begin position="392"/>
        <end position="645"/>
    </location>
</feature>
<evidence type="ECO:0000256" key="2">
    <source>
        <dbReference type="SAM" id="MobiDB-lite"/>
    </source>
</evidence>
<dbReference type="GO" id="GO:0048812">
    <property type="term" value="P:neuron projection morphogenesis"/>
    <property type="evidence" value="ECO:0007669"/>
    <property type="project" value="InterPro"/>
</dbReference>